<dbReference type="FunFam" id="2.40.10.10:FF:000028">
    <property type="entry name" value="Serine protease easter"/>
    <property type="match status" value="1"/>
</dbReference>
<keyword evidence="8" id="KW-1185">Reference proteome</keyword>
<feature type="domain" description="Peptidase S1" evidence="6">
    <location>
        <begin position="42"/>
        <end position="300"/>
    </location>
</feature>
<dbReference type="SUPFAM" id="SSF50494">
    <property type="entry name" value="Trypsin-like serine proteases"/>
    <property type="match status" value="1"/>
</dbReference>
<dbReference type="InterPro" id="IPR051333">
    <property type="entry name" value="CLIP_Serine_Protease"/>
</dbReference>
<evidence type="ECO:0000256" key="2">
    <source>
        <dbReference type="ARBA" id="ARBA00023157"/>
    </source>
</evidence>
<comment type="similarity">
    <text evidence="4">Belongs to the peptidase S1 family. CLIP subfamily.</text>
</comment>
<dbReference type="PROSITE" id="PS50240">
    <property type="entry name" value="TRYPSIN_DOM"/>
    <property type="match status" value="1"/>
</dbReference>
<dbReference type="CDD" id="cd00190">
    <property type="entry name" value="Tryp_SPc"/>
    <property type="match status" value="1"/>
</dbReference>
<evidence type="ECO:0000259" key="6">
    <source>
        <dbReference type="PROSITE" id="PS50240"/>
    </source>
</evidence>
<comment type="caution">
    <text evidence="7">The sequence shown here is derived from an EMBL/GenBank/DDBJ whole genome shotgun (WGS) entry which is preliminary data.</text>
</comment>
<keyword evidence="1 5" id="KW-0732">Signal</keyword>
<sequence length="304" mass="33068">MKSVSILVLVLGISALHAAPDGVADTTPKSPRCSKTLKHLYRNSGDGETYLGDYSWMVALGYQEKNNTDIVFRCGAVLIADSWILTAAQCVTGLGNSELVKVRIGDLNLNPEIWDGANPVEGIIDEIKVHPEYQIDSLAKDIALIRLKEPIPHSSSIHPICLLSSPEFIKDDWYPNRYGFVLGWGVFKVGGGLSSKLLEGTVKIVEPAKCIEKYAGLSTDQTVETKYSKITIDSDVLCAGDTDQSACDGDVGGPIVFIDPKDKRHYLGGIITGIYKCGISYPNIFTRVAAFIPWINEVTGENFA</sequence>
<evidence type="ECO:0000313" key="7">
    <source>
        <dbReference type="EMBL" id="KAK7601607.1"/>
    </source>
</evidence>
<dbReference type="PANTHER" id="PTHR24260:SF132">
    <property type="entry name" value="PEPTIDASE S1 DOMAIN-CONTAINING PROTEIN"/>
    <property type="match status" value="1"/>
</dbReference>
<evidence type="ECO:0000256" key="3">
    <source>
        <dbReference type="ARBA" id="ARBA00023180"/>
    </source>
</evidence>
<dbReference type="Proteomes" id="UP001367676">
    <property type="component" value="Unassembled WGS sequence"/>
</dbReference>
<protein>
    <recommendedName>
        <fullName evidence="6">Peptidase S1 domain-containing protein</fullName>
    </recommendedName>
</protein>
<dbReference type="InterPro" id="IPR001314">
    <property type="entry name" value="Peptidase_S1A"/>
</dbReference>
<name>A0AAN9Y8F0_9HEMI</name>
<evidence type="ECO:0000313" key="8">
    <source>
        <dbReference type="Proteomes" id="UP001367676"/>
    </source>
</evidence>
<dbReference type="AlphaFoldDB" id="A0AAN9Y8F0"/>
<keyword evidence="3" id="KW-0325">Glycoprotein</keyword>
<dbReference type="InterPro" id="IPR009003">
    <property type="entry name" value="Peptidase_S1_PA"/>
</dbReference>
<dbReference type="SMART" id="SM00020">
    <property type="entry name" value="Tryp_SPc"/>
    <property type="match status" value="1"/>
</dbReference>
<evidence type="ECO:0000256" key="5">
    <source>
        <dbReference type="SAM" id="SignalP"/>
    </source>
</evidence>
<reference evidence="7 8" key="1">
    <citation type="submission" date="2024-03" db="EMBL/GenBank/DDBJ databases">
        <title>Adaptation during the transition from Ophiocordyceps entomopathogen to insect associate is accompanied by gene loss and intensified selection.</title>
        <authorList>
            <person name="Ward C.M."/>
            <person name="Onetto C.A."/>
            <person name="Borneman A.R."/>
        </authorList>
    </citation>
    <scope>NUCLEOTIDE SEQUENCE [LARGE SCALE GENOMIC DNA]</scope>
    <source>
        <strain evidence="7">AWRI1</strain>
        <tissue evidence="7">Single Adult Female</tissue>
    </source>
</reference>
<dbReference type="InterPro" id="IPR043504">
    <property type="entry name" value="Peptidase_S1_PA_chymotrypsin"/>
</dbReference>
<dbReference type="PRINTS" id="PR00722">
    <property type="entry name" value="CHYMOTRYPSIN"/>
</dbReference>
<dbReference type="GO" id="GO:0004252">
    <property type="term" value="F:serine-type endopeptidase activity"/>
    <property type="evidence" value="ECO:0007669"/>
    <property type="project" value="InterPro"/>
</dbReference>
<dbReference type="EMBL" id="JBBCAQ010000010">
    <property type="protein sequence ID" value="KAK7601607.1"/>
    <property type="molecule type" value="Genomic_DNA"/>
</dbReference>
<evidence type="ECO:0000256" key="1">
    <source>
        <dbReference type="ARBA" id="ARBA00022729"/>
    </source>
</evidence>
<organism evidence="7 8">
    <name type="scientific">Parthenolecanium corni</name>
    <dbReference type="NCBI Taxonomy" id="536013"/>
    <lineage>
        <taxon>Eukaryota</taxon>
        <taxon>Metazoa</taxon>
        <taxon>Ecdysozoa</taxon>
        <taxon>Arthropoda</taxon>
        <taxon>Hexapoda</taxon>
        <taxon>Insecta</taxon>
        <taxon>Pterygota</taxon>
        <taxon>Neoptera</taxon>
        <taxon>Paraneoptera</taxon>
        <taxon>Hemiptera</taxon>
        <taxon>Sternorrhyncha</taxon>
        <taxon>Coccoidea</taxon>
        <taxon>Coccidae</taxon>
        <taxon>Parthenolecanium</taxon>
    </lineage>
</organism>
<proteinExistence type="inferred from homology"/>
<gene>
    <name evidence="7" type="ORF">V9T40_009048</name>
</gene>
<feature type="signal peptide" evidence="5">
    <location>
        <begin position="1"/>
        <end position="18"/>
    </location>
</feature>
<accession>A0AAN9Y8F0</accession>
<feature type="chain" id="PRO_5042819474" description="Peptidase S1 domain-containing protein" evidence="5">
    <location>
        <begin position="19"/>
        <end position="304"/>
    </location>
</feature>
<dbReference type="GO" id="GO:0006508">
    <property type="term" value="P:proteolysis"/>
    <property type="evidence" value="ECO:0007669"/>
    <property type="project" value="InterPro"/>
</dbReference>
<dbReference type="Gene3D" id="2.40.10.10">
    <property type="entry name" value="Trypsin-like serine proteases"/>
    <property type="match status" value="1"/>
</dbReference>
<keyword evidence="2" id="KW-1015">Disulfide bond</keyword>
<evidence type="ECO:0000256" key="4">
    <source>
        <dbReference type="ARBA" id="ARBA00024195"/>
    </source>
</evidence>
<dbReference type="Pfam" id="PF00089">
    <property type="entry name" value="Trypsin"/>
    <property type="match status" value="1"/>
</dbReference>
<dbReference type="PANTHER" id="PTHR24260">
    <property type="match status" value="1"/>
</dbReference>
<dbReference type="InterPro" id="IPR001254">
    <property type="entry name" value="Trypsin_dom"/>
</dbReference>